<accession>A0A147IYF7</accession>
<proteinExistence type="predicted"/>
<protein>
    <recommendedName>
        <fullName evidence="1">T6SS Transcription factor RovC-like DNA binding domain-containing protein</fullName>
    </recommendedName>
</protein>
<dbReference type="AlphaFoldDB" id="A0A147IYF7"/>
<organism evidence="2 3">
    <name type="scientific">Sphingomonas sanguinis</name>
    <dbReference type="NCBI Taxonomy" id="33051"/>
    <lineage>
        <taxon>Bacteria</taxon>
        <taxon>Pseudomonadati</taxon>
        <taxon>Pseudomonadota</taxon>
        <taxon>Alphaproteobacteria</taxon>
        <taxon>Sphingomonadales</taxon>
        <taxon>Sphingomonadaceae</taxon>
        <taxon>Sphingomonas</taxon>
    </lineage>
</organism>
<gene>
    <name evidence="2" type="ORF">SB4_06725</name>
</gene>
<evidence type="ECO:0000313" key="3">
    <source>
        <dbReference type="Proteomes" id="UP000074072"/>
    </source>
</evidence>
<reference evidence="2 3" key="1">
    <citation type="journal article" date="2016" name="Front. Microbiol.">
        <title>Genomic Resource of Rice Seed Associated Bacteria.</title>
        <authorList>
            <person name="Midha S."/>
            <person name="Bansal K."/>
            <person name="Sharma S."/>
            <person name="Kumar N."/>
            <person name="Patil P.P."/>
            <person name="Chaudhry V."/>
            <person name="Patil P.B."/>
        </authorList>
    </citation>
    <scope>NUCLEOTIDE SEQUENCE [LARGE SCALE GENOMIC DNA]</scope>
    <source>
        <strain evidence="2 3">SB4</strain>
    </source>
</reference>
<sequence length="83" mass="9486">MPQPDFLDAPPDGDALTDYDRAHLKLYIRLLDAEAAGASWERAAAVLFDLDPLCEPERARRVYDAHLARAHWMTHTGYRHLLD</sequence>
<dbReference type="PATRIC" id="fig|33051.4.peg.2018"/>
<dbReference type="Proteomes" id="UP000074072">
    <property type="component" value="Unassembled WGS sequence"/>
</dbReference>
<dbReference type="InterPro" id="IPR018754">
    <property type="entry name" value="RovC-like_DNA-bd"/>
</dbReference>
<feature type="domain" description="T6SS Transcription factor RovC-like DNA binding" evidence="1">
    <location>
        <begin position="11"/>
        <end position="82"/>
    </location>
</feature>
<dbReference type="OrthoDB" id="9811330at2"/>
<dbReference type="EMBL" id="LDTE01000033">
    <property type="protein sequence ID" value="KTW00870.1"/>
    <property type="molecule type" value="Genomic_DNA"/>
</dbReference>
<evidence type="ECO:0000259" key="1">
    <source>
        <dbReference type="Pfam" id="PF10074"/>
    </source>
</evidence>
<evidence type="ECO:0000313" key="2">
    <source>
        <dbReference type="EMBL" id="KTW00870.1"/>
    </source>
</evidence>
<name>A0A147IYF7_9SPHN</name>
<dbReference type="Pfam" id="PF10074">
    <property type="entry name" value="RovC_DNA-bd"/>
    <property type="match status" value="1"/>
</dbReference>
<comment type="caution">
    <text evidence="2">The sequence shown here is derived from an EMBL/GenBank/DDBJ whole genome shotgun (WGS) entry which is preliminary data.</text>
</comment>